<dbReference type="AlphaFoldDB" id="A0A1F5YDF5"/>
<dbReference type="InterPro" id="IPR013833">
    <property type="entry name" value="Cyt_c_oxidase_su3_a-hlx"/>
</dbReference>
<gene>
    <name evidence="2" type="ORF">A2Z06_04310</name>
</gene>
<dbReference type="EMBL" id="MFIW01000041">
    <property type="protein sequence ID" value="OGF97881.1"/>
    <property type="molecule type" value="Genomic_DNA"/>
</dbReference>
<dbReference type="GO" id="GO:0022904">
    <property type="term" value="P:respiratory electron transport chain"/>
    <property type="evidence" value="ECO:0007669"/>
    <property type="project" value="InterPro"/>
</dbReference>
<evidence type="ECO:0008006" key="4">
    <source>
        <dbReference type="Google" id="ProtNLM"/>
    </source>
</evidence>
<keyword evidence="1" id="KW-0812">Transmembrane</keyword>
<evidence type="ECO:0000313" key="3">
    <source>
        <dbReference type="Proteomes" id="UP000179034"/>
    </source>
</evidence>
<keyword evidence="1" id="KW-0472">Membrane</keyword>
<comment type="caution">
    <text evidence="2">The sequence shown here is derived from an EMBL/GenBank/DDBJ whole genome shotgun (WGS) entry which is preliminary data.</text>
</comment>
<name>A0A1F5YDF5_9BACT</name>
<dbReference type="Gene3D" id="1.20.120.80">
    <property type="entry name" value="Cytochrome c oxidase, subunit III, four-helix bundle"/>
    <property type="match status" value="1"/>
</dbReference>
<evidence type="ECO:0000256" key="1">
    <source>
        <dbReference type="SAM" id="Phobius"/>
    </source>
</evidence>
<reference evidence="2 3" key="1">
    <citation type="journal article" date="2016" name="Nat. Commun.">
        <title>Thousands of microbial genomes shed light on interconnected biogeochemical processes in an aquifer system.</title>
        <authorList>
            <person name="Anantharaman K."/>
            <person name="Brown C.T."/>
            <person name="Hug L.A."/>
            <person name="Sharon I."/>
            <person name="Castelle C.J."/>
            <person name="Probst A.J."/>
            <person name="Thomas B.C."/>
            <person name="Singh A."/>
            <person name="Wilkins M.J."/>
            <person name="Karaoz U."/>
            <person name="Brodie E.L."/>
            <person name="Williams K.H."/>
            <person name="Hubbard S.S."/>
            <person name="Banfield J.F."/>
        </authorList>
    </citation>
    <scope>NUCLEOTIDE SEQUENCE [LARGE SCALE GENOMIC DNA]</scope>
</reference>
<evidence type="ECO:0000313" key="2">
    <source>
        <dbReference type="EMBL" id="OGF97881.1"/>
    </source>
</evidence>
<feature type="transmembrane region" description="Helical" evidence="1">
    <location>
        <begin position="6"/>
        <end position="26"/>
    </location>
</feature>
<organism evidence="2 3">
    <name type="scientific">Candidatus Glassbacteria bacterium RBG_16_58_8</name>
    <dbReference type="NCBI Taxonomy" id="1817866"/>
    <lineage>
        <taxon>Bacteria</taxon>
        <taxon>Candidatus Glassiibacteriota</taxon>
    </lineage>
</organism>
<feature type="transmembrane region" description="Helical" evidence="1">
    <location>
        <begin position="38"/>
        <end position="55"/>
    </location>
</feature>
<dbReference type="PANTHER" id="PTHR37692">
    <property type="entry name" value="HYPOTHETICAL MEMBRANE SPANNING PROTEIN"/>
    <property type="match status" value="1"/>
</dbReference>
<dbReference type="GO" id="GO:0004129">
    <property type="term" value="F:cytochrome-c oxidase activity"/>
    <property type="evidence" value="ECO:0007669"/>
    <property type="project" value="InterPro"/>
</dbReference>
<dbReference type="Proteomes" id="UP000179034">
    <property type="component" value="Unassembled WGS sequence"/>
</dbReference>
<keyword evidence="1" id="KW-1133">Transmembrane helix</keyword>
<protein>
    <recommendedName>
        <fullName evidence="4">DUF420 domain-containing protein</fullName>
    </recommendedName>
</protein>
<sequence>MSWQPFLNALLNSASAACAITGWVFIRKGRRNAHKRAMLSATAISALFLINYVVYHATHGHTSYSGSGIARSLYFIILITHTLLAIAIVPLVGLALYYGWTSRLDRHRRVARFTLPVWLYVSVTGVVIYIFLYG</sequence>
<feature type="transmembrane region" description="Helical" evidence="1">
    <location>
        <begin position="110"/>
        <end position="132"/>
    </location>
</feature>
<dbReference type="GO" id="GO:0016020">
    <property type="term" value="C:membrane"/>
    <property type="evidence" value="ECO:0007669"/>
    <property type="project" value="InterPro"/>
</dbReference>
<accession>A0A1F5YDF5</accession>
<dbReference type="InterPro" id="IPR007352">
    <property type="entry name" value="DUF420"/>
</dbReference>
<dbReference type="PANTHER" id="PTHR37692:SF1">
    <property type="entry name" value="DUF420 DOMAIN-CONTAINING PROTEIN"/>
    <property type="match status" value="1"/>
</dbReference>
<feature type="transmembrane region" description="Helical" evidence="1">
    <location>
        <begin position="75"/>
        <end position="98"/>
    </location>
</feature>
<proteinExistence type="predicted"/>
<dbReference type="Pfam" id="PF04238">
    <property type="entry name" value="DUF420"/>
    <property type="match status" value="1"/>
</dbReference>